<keyword evidence="2" id="KW-1185">Reference proteome</keyword>
<gene>
    <name evidence="1" type="ORF">GMARGA_LOCUS46059</name>
</gene>
<reference evidence="1 2" key="1">
    <citation type="submission" date="2021-06" db="EMBL/GenBank/DDBJ databases">
        <authorList>
            <person name="Kallberg Y."/>
            <person name="Tangrot J."/>
            <person name="Rosling A."/>
        </authorList>
    </citation>
    <scope>NUCLEOTIDE SEQUENCE [LARGE SCALE GENOMIC DNA]</scope>
    <source>
        <strain evidence="1 2">120-4 pot B 10/14</strain>
    </source>
</reference>
<organism evidence="1 2">
    <name type="scientific">Gigaspora margarita</name>
    <dbReference type="NCBI Taxonomy" id="4874"/>
    <lineage>
        <taxon>Eukaryota</taxon>
        <taxon>Fungi</taxon>
        <taxon>Fungi incertae sedis</taxon>
        <taxon>Mucoromycota</taxon>
        <taxon>Glomeromycotina</taxon>
        <taxon>Glomeromycetes</taxon>
        <taxon>Diversisporales</taxon>
        <taxon>Gigasporaceae</taxon>
        <taxon>Gigaspora</taxon>
    </lineage>
</organism>
<feature type="non-terminal residue" evidence="1">
    <location>
        <position position="1"/>
    </location>
</feature>
<feature type="non-terminal residue" evidence="1">
    <location>
        <position position="44"/>
    </location>
</feature>
<evidence type="ECO:0000313" key="1">
    <source>
        <dbReference type="EMBL" id="CAG8857238.1"/>
    </source>
</evidence>
<dbReference type="EMBL" id="CAJVQB010168584">
    <property type="protein sequence ID" value="CAG8857238.1"/>
    <property type="molecule type" value="Genomic_DNA"/>
</dbReference>
<proteinExistence type="predicted"/>
<name>A0ABN7XPH0_GIGMA</name>
<dbReference type="Proteomes" id="UP000789901">
    <property type="component" value="Unassembled WGS sequence"/>
</dbReference>
<evidence type="ECO:0000313" key="2">
    <source>
        <dbReference type="Proteomes" id="UP000789901"/>
    </source>
</evidence>
<comment type="caution">
    <text evidence="1">The sequence shown here is derived from an EMBL/GenBank/DDBJ whole genome shotgun (WGS) entry which is preliminary data.</text>
</comment>
<accession>A0ABN7XPH0</accession>
<sequence>HGNLVANLEAQLAELTQVKVLRDKYILESRLARLINERNTLRMQ</sequence>
<protein>
    <submittedName>
        <fullName evidence="1">20582_t:CDS:1</fullName>
    </submittedName>
</protein>